<evidence type="ECO:0000313" key="13">
    <source>
        <dbReference type="Proteomes" id="UP000677054"/>
    </source>
</evidence>
<evidence type="ECO:0000256" key="9">
    <source>
        <dbReference type="PIRSR" id="PIRSR601580-3"/>
    </source>
</evidence>
<dbReference type="FunFam" id="2.10.250.10:FF:000001">
    <property type="entry name" value="Calnexin homolog"/>
    <property type="match status" value="1"/>
</dbReference>
<keyword evidence="7 10" id="KW-0143">Chaperone</keyword>
<accession>A0A7R9A5J0</accession>
<comment type="similarity">
    <text evidence="2 10">Belongs to the calreticulin family.</text>
</comment>
<dbReference type="SUPFAM" id="SSF63887">
    <property type="entry name" value="P-domain of calnexin/calreticulin"/>
    <property type="match status" value="1"/>
</dbReference>
<dbReference type="AlphaFoldDB" id="A0A7R9A5J0"/>
<evidence type="ECO:0000256" key="3">
    <source>
        <dbReference type="ARBA" id="ARBA00022692"/>
    </source>
</evidence>
<dbReference type="Proteomes" id="UP000677054">
    <property type="component" value="Unassembled WGS sequence"/>
</dbReference>
<dbReference type="PANTHER" id="PTHR11073:SF1">
    <property type="entry name" value="CALNEXIN 14D-RELATED"/>
    <property type="match status" value="1"/>
</dbReference>
<dbReference type="SUPFAM" id="SSF49899">
    <property type="entry name" value="Concanavalin A-like lectins/glucanases"/>
    <property type="match status" value="1"/>
</dbReference>
<dbReference type="GO" id="GO:0051082">
    <property type="term" value="F:unfolded protein binding"/>
    <property type="evidence" value="ECO:0007669"/>
    <property type="project" value="InterPro"/>
</dbReference>
<name>A0A7R9A5J0_9CRUS</name>
<evidence type="ECO:0000256" key="4">
    <source>
        <dbReference type="ARBA" id="ARBA00022824"/>
    </source>
</evidence>
<keyword evidence="4 10" id="KW-0256">Endoplasmic reticulum</keyword>
<dbReference type="PANTHER" id="PTHR11073">
    <property type="entry name" value="CALRETICULIN AND CALNEXIN"/>
    <property type="match status" value="1"/>
</dbReference>
<evidence type="ECO:0000256" key="7">
    <source>
        <dbReference type="ARBA" id="ARBA00023186"/>
    </source>
</evidence>
<dbReference type="GO" id="GO:0005509">
    <property type="term" value="F:calcium ion binding"/>
    <property type="evidence" value="ECO:0007669"/>
    <property type="project" value="InterPro"/>
</dbReference>
<feature type="transmembrane region" description="Helical" evidence="10">
    <location>
        <begin position="625"/>
        <end position="645"/>
    </location>
</feature>
<feature type="compositionally biased region" description="Acidic residues" evidence="11">
    <location>
        <begin position="703"/>
        <end position="723"/>
    </location>
</feature>
<keyword evidence="6 10" id="KW-0472">Membrane</keyword>
<comment type="function">
    <text evidence="8">Calcium-binding protein that interacts with newly synthesized monoglucosylated glycoproteins in the endoplasmic reticulum. It may act in assisting protein assembly and/or in the retention within the ER of unassembled protein subunits. It seems to play a major role in the quality control apparatus of the ER by the retention of incorrectly folded proteins. Required for embryogenesis and larval development under heat and ER stress conditions. May be important for germ cell development. Involved in neuronal necrotic cell death.</text>
</comment>
<keyword evidence="3 10" id="KW-0812">Transmembrane</keyword>
<dbReference type="PROSITE" id="PS00805">
    <property type="entry name" value="CALRETICULIN_REPEAT"/>
    <property type="match status" value="1"/>
</dbReference>
<dbReference type="EMBL" id="LR900862">
    <property type="protein sequence ID" value="CAD7247118.1"/>
    <property type="molecule type" value="Genomic_DNA"/>
</dbReference>
<dbReference type="PRINTS" id="PR00626">
    <property type="entry name" value="CALRETICULIN"/>
</dbReference>
<dbReference type="InterPro" id="IPR009033">
    <property type="entry name" value="Calreticulin/calnexin_P_dom_sf"/>
</dbReference>
<gene>
    <name evidence="12" type="ORF">DSTB1V02_LOCUS6956</name>
</gene>
<dbReference type="InterPro" id="IPR018124">
    <property type="entry name" value="Calret/calnex_CS"/>
</dbReference>
<comment type="subcellular location">
    <subcellularLocation>
        <location evidence="1">Endoplasmic reticulum membrane</location>
        <topology evidence="1">Single-pass type I membrane protein</topology>
    </subcellularLocation>
</comment>
<dbReference type="GO" id="GO:0036503">
    <property type="term" value="P:ERAD pathway"/>
    <property type="evidence" value="ECO:0007669"/>
    <property type="project" value="TreeGrafter"/>
</dbReference>
<feature type="compositionally biased region" description="Basic and acidic residues" evidence="11">
    <location>
        <begin position="660"/>
        <end position="676"/>
    </location>
</feature>
<dbReference type="InterPro" id="IPR013320">
    <property type="entry name" value="ConA-like_dom_sf"/>
</dbReference>
<sequence length="772" mass="86370">MPEVVDKVEDSREAADKVEDFREAADKVEDSREAADKVEGSREAADKVEDFREAADKVEDFREAVDKVEDFREAADKVEDSQEAADKVEDFRVVVDKAADSQVVVDKVEDFRVAVDKAADSQVVVDKVEDSVIMEDSVVTVVITEDSVVTVVITEDSVVTVVITEDLVVVVVTVDDSEDDANVIVDDEPAKEDVKIVDVKYETPKLKGSGPTYFADHFDDEKASESQWMRSQAKKDGVESDIAKYDGIWKVEAMSKTALPGDYGLVMKSKAKHSAISAKLDKPFVFDSNPLIVQYEVAFQNGLDCGGAYIKLLSKDSNLSLKNLHDKTPYTIMFGPDKCGHDSKLHFIFRHKNPLTGEFEEKHMKKPSKKLDDEFTDKASHLYTLFLYPDNSFEIQVDLQKFASGNLLETMDPPVNPPKEIEDPTDKKPDDWDEREKIPDPNAKKPDDWVEEEMILDESATMPDGWLEDEPTMIPDPDAVKPDDWDEDMDGDWEPPLIENPKCMEAPGCGEWKQPKIANPAYKGRWYPPMIDNPKYKGKWAPRVISNPKYFQDDHPFHMTTVDALGFELWSMSDNIYFDNILVTSDPATALAWAEDTWKLKQWTAVTTDGSLWKQAVAYTNKYPWLWAIYVLVFGLPIVLLITYCTGGSKAELDEIARRKKEDPLVPDDEGAKGDGDEQLSSDKSPQDEKEHDEHATRKMDLEGEGGGDGDAGDSEGEDDAEEADKKEDSSAGEDAHEDGSSGDVDNDDVNDGGGSGEDGRRSARKRRPRKD</sequence>
<evidence type="ECO:0000256" key="6">
    <source>
        <dbReference type="ARBA" id="ARBA00023136"/>
    </source>
</evidence>
<dbReference type="Pfam" id="PF00262">
    <property type="entry name" value="Calreticulin"/>
    <property type="match status" value="1"/>
</dbReference>
<evidence type="ECO:0000256" key="11">
    <source>
        <dbReference type="SAM" id="MobiDB-lite"/>
    </source>
</evidence>
<dbReference type="PROSITE" id="PS00804">
    <property type="entry name" value="CALRETICULIN_2"/>
    <property type="match status" value="1"/>
</dbReference>
<dbReference type="EMBL" id="CAJPEV010001345">
    <property type="protein sequence ID" value="CAG0892149.1"/>
    <property type="molecule type" value="Genomic_DNA"/>
</dbReference>
<evidence type="ECO:0000256" key="2">
    <source>
        <dbReference type="ARBA" id="ARBA00010983"/>
    </source>
</evidence>
<feature type="compositionally biased region" description="Basic and acidic residues" evidence="11">
    <location>
        <begin position="419"/>
        <end position="446"/>
    </location>
</feature>
<feature type="compositionally biased region" description="Basic residues" evidence="11">
    <location>
        <begin position="763"/>
        <end position="772"/>
    </location>
</feature>
<dbReference type="Gene3D" id="2.10.250.10">
    <property type="entry name" value="Calreticulin/calnexin, P domain"/>
    <property type="match status" value="1"/>
</dbReference>
<feature type="disulfide bond" evidence="9">
    <location>
        <begin position="305"/>
        <end position="339"/>
    </location>
</feature>
<dbReference type="OrthoDB" id="1938156at2759"/>
<organism evidence="12">
    <name type="scientific">Darwinula stevensoni</name>
    <dbReference type="NCBI Taxonomy" id="69355"/>
    <lineage>
        <taxon>Eukaryota</taxon>
        <taxon>Metazoa</taxon>
        <taxon>Ecdysozoa</taxon>
        <taxon>Arthropoda</taxon>
        <taxon>Crustacea</taxon>
        <taxon>Oligostraca</taxon>
        <taxon>Ostracoda</taxon>
        <taxon>Podocopa</taxon>
        <taxon>Podocopida</taxon>
        <taxon>Darwinulocopina</taxon>
        <taxon>Darwinuloidea</taxon>
        <taxon>Darwinulidae</taxon>
        <taxon>Darwinula</taxon>
    </lineage>
</organism>
<evidence type="ECO:0000313" key="12">
    <source>
        <dbReference type="EMBL" id="CAD7247118.1"/>
    </source>
</evidence>
<keyword evidence="13" id="KW-1185">Reference proteome</keyword>
<reference evidence="12" key="1">
    <citation type="submission" date="2020-11" db="EMBL/GenBank/DDBJ databases">
        <authorList>
            <person name="Tran Van P."/>
        </authorList>
    </citation>
    <scope>NUCLEOTIDE SEQUENCE</scope>
</reference>
<feature type="region of interest" description="Disordered" evidence="11">
    <location>
        <begin position="660"/>
        <end position="772"/>
    </location>
</feature>
<evidence type="ECO:0000256" key="8">
    <source>
        <dbReference type="ARBA" id="ARBA00053392"/>
    </source>
</evidence>
<evidence type="ECO:0000256" key="1">
    <source>
        <dbReference type="ARBA" id="ARBA00004115"/>
    </source>
</evidence>
<feature type="compositionally biased region" description="Basic and acidic residues" evidence="11">
    <location>
        <begin position="724"/>
        <end position="740"/>
    </location>
</feature>
<dbReference type="GO" id="GO:0005789">
    <property type="term" value="C:endoplasmic reticulum membrane"/>
    <property type="evidence" value="ECO:0007669"/>
    <property type="project" value="UniProtKB-SubCell"/>
</dbReference>
<dbReference type="GO" id="GO:0006457">
    <property type="term" value="P:protein folding"/>
    <property type="evidence" value="ECO:0007669"/>
    <property type="project" value="InterPro"/>
</dbReference>
<proteinExistence type="inferred from homology"/>
<keyword evidence="9" id="KW-1015">Disulfide bond</keyword>
<protein>
    <recommendedName>
        <fullName evidence="14">Calnexin</fullName>
    </recommendedName>
</protein>
<evidence type="ECO:0008006" key="14">
    <source>
        <dbReference type="Google" id="ProtNLM"/>
    </source>
</evidence>
<feature type="compositionally biased region" description="Basic and acidic residues" evidence="11">
    <location>
        <begin position="685"/>
        <end position="702"/>
    </location>
</feature>
<evidence type="ECO:0000256" key="5">
    <source>
        <dbReference type="ARBA" id="ARBA00022989"/>
    </source>
</evidence>
<dbReference type="FunFam" id="2.60.120.200:FF:000011">
    <property type="entry name" value="Probable calnexin"/>
    <property type="match status" value="1"/>
</dbReference>
<dbReference type="InterPro" id="IPR001580">
    <property type="entry name" value="Calret/calnex"/>
</dbReference>
<keyword evidence="5 10" id="KW-1133">Transmembrane helix</keyword>
<evidence type="ECO:0000256" key="10">
    <source>
        <dbReference type="RuleBase" id="RU362126"/>
    </source>
</evidence>
<feature type="region of interest" description="Disordered" evidence="11">
    <location>
        <begin position="408"/>
        <end position="446"/>
    </location>
</feature>
<feature type="region of interest" description="Disordered" evidence="11">
    <location>
        <begin position="1"/>
        <end position="46"/>
    </location>
</feature>
<dbReference type="Gene3D" id="2.60.120.200">
    <property type="match status" value="1"/>
</dbReference>